<dbReference type="EMBL" id="FPIZ01000047">
    <property type="protein sequence ID" value="SFW90284.1"/>
    <property type="molecule type" value="Genomic_DNA"/>
</dbReference>
<dbReference type="STRING" id="1004.SAMN05661012_06582"/>
<evidence type="ECO:0000313" key="3">
    <source>
        <dbReference type="EMBL" id="WQG90409.1"/>
    </source>
</evidence>
<dbReference type="AlphaFoldDB" id="A0A1K1T1A6"/>
<feature type="region of interest" description="Disordered" evidence="1">
    <location>
        <begin position="59"/>
        <end position="84"/>
    </location>
</feature>
<feature type="compositionally biased region" description="Acidic residues" evidence="1">
    <location>
        <begin position="69"/>
        <end position="84"/>
    </location>
</feature>
<evidence type="ECO:0008006" key="6">
    <source>
        <dbReference type="Google" id="ProtNLM"/>
    </source>
</evidence>
<keyword evidence="5" id="KW-1185">Reference proteome</keyword>
<evidence type="ECO:0000313" key="4">
    <source>
        <dbReference type="Proteomes" id="UP000183788"/>
    </source>
</evidence>
<organism evidence="2 4">
    <name type="scientific">Chitinophaga sancti</name>
    <dbReference type="NCBI Taxonomy" id="1004"/>
    <lineage>
        <taxon>Bacteria</taxon>
        <taxon>Pseudomonadati</taxon>
        <taxon>Bacteroidota</taxon>
        <taxon>Chitinophagia</taxon>
        <taxon>Chitinophagales</taxon>
        <taxon>Chitinophagaceae</taxon>
        <taxon>Chitinophaga</taxon>
    </lineage>
</organism>
<dbReference type="OrthoDB" id="678760at2"/>
<sequence length="84" mass="9741">MQTVITKRELQVPVDVLIRVADVLLENDITNSITGTDEEDGYITIEVEYEKEQRAAIHEAEDIISDYHENEEDEDDDEEDEDED</sequence>
<protein>
    <recommendedName>
        <fullName evidence="6">Signal transducing protein</fullName>
    </recommendedName>
</protein>
<gene>
    <name evidence="2" type="ORF">SAMN05661012_06582</name>
    <name evidence="3" type="ORF">SR876_02800</name>
</gene>
<evidence type="ECO:0000313" key="2">
    <source>
        <dbReference type="EMBL" id="SFW90284.1"/>
    </source>
</evidence>
<evidence type="ECO:0000256" key="1">
    <source>
        <dbReference type="SAM" id="MobiDB-lite"/>
    </source>
</evidence>
<dbReference type="EMBL" id="CP140154">
    <property type="protein sequence ID" value="WQG90409.1"/>
    <property type="molecule type" value="Genomic_DNA"/>
</dbReference>
<reference evidence="3 5" key="2">
    <citation type="submission" date="2023-11" db="EMBL/GenBank/DDBJ databases">
        <title>MicrobeMod: A computational toolkit for identifying prokaryotic methylation and restriction-modification with nanopore sequencing.</title>
        <authorList>
            <person name="Crits-Christoph A."/>
            <person name="Kang S.C."/>
            <person name="Lee H."/>
            <person name="Ostrov N."/>
        </authorList>
    </citation>
    <scope>NUCLEOTIDE SEQUENCE [LARGE SCALE GENOMIC DNA]</scope>
    <source>
        <strain evidence="3 5">ATCC 23090</strain>
    </source>
</reference>
<proteinExistence type="predicted"/>
<dbReference type="Proteomes" id="UP000183788">
    <property type="component" value="Unassembled WGS sequence"/>
</dbReference>
<accession>A0A1K1T1A6</accession>
<reference evidence="2 4" key="1">
    <citation type="submission" date="2016-11" db="EMBL/GenBank/DDBJ databases">
        <authorList>
            <person name="Jaros S."/>
            <person name="Januszkiewicz K."/>
            <person name="Wedrychowicz H."/>
        </authorList>
    </citation>
    <scope>NUCLEOTIDE SEQUENCE [LARGE SCALE GENOMIC DNA]</scope>
    <source>
        <strain evidence="2 4">DSM 784</strain>
    </source>
</reference>
<dbReference type="Proteomes" id="UP001326715">
    <property type="component" value="Chromosome"/>
</dbReference>
<dbReference type="RefSeq" id="WP_072366543.1">
    <property type="nucleotide sequence ID" value="NZ_CP139972.1"/>
</dbReference>
<name>A0A1K1T1A6_9BACT</name>
<feature type="compositionally biased region" description="Basic and acidic residues" evidence="1">
    <location>
        <begin position="59"/>
        <end position="68"/>
    </location>
</feature>
<evidence type="ECO:0000313" key="5">
    <source>
        <dbReference type="Proteomes" id="UP001326715"/>
    </source>
</evidence>